<sequence length="128" mass="13810">MFFIPVDARGAHVMVCDEACLDAVRDGLPLEGTLPLSTSVVCATCYACGLTAEGTHCPCARLEVSCSRPSWLLSAQPRMALDAIYEAAGPTILSDADWEQLQSFAEEVWNGGLVGLMWVRDHQPDPGR</sequence>
<dbReference type="Proteomes" id="UP000219435">
    <property type="component" value="Unassembled WGS sequence"/>
</dbReference>
<evidence type="ECO:0000313" key="1">
    <source>
        <dbReference type="EMBL" id="SOC50160.1"/>
    </source>
</evidence>
<dbReference type="OrthoDB" id="5191455at2"/>
<gene>
    <name evidence="1" type="ORF">SAMN05660748_2900</name>
</gene>
<evidence type="ECO:0000313" key="2">
    <source>
        <dbReference type="Proteomes" id="UP000219435"/>
    </source>
</evidence>
<keyword evidence="2" id="KW-1185">Reference proteome</keyword>
<dbReference type="EMBL" id="OBQI01000004">
    <property type="protein sequence ID" value="SOC50160.1"/>
    <property type="molecule type" value="Genomic_DNA"/>
</dbReference>
<organism evidence="1 2">
    <name type="scientific">Blastococcus aggregatus</name>
    <dbReference type="NCBI Taxonomy" id="38502"/>
    <lineage>
        <taxon>Bacteria</taxon>
        <taxon>Bacillati</taxon>
        <taxon>Actinomycetota</taxon>
        <taxon>Actinomycetes</taxon>
        <taxon>Geodermatophilales</taxon>
        <taxon>Geodermatophilaceae</taxon>
        <taxon>Blastococcus</taxon>
    </lineage>
</organism>
<name>A0A285V7W7_9ACTN</name>
<dbReference type="AlphaFoldDB" id="A0A285V7W7"/>
<accession>A0A285V7W7</accession>
<reference evidence="2" key="1">
    <citation type="submission" date="2017-08" db="EMBL/GenBank/DDBJ databases">
        <authorList>
            <person name="Varghese N."/>
            <person name="Submissions S."/>
        </authorList>
    </citation>
    <scope>NUCLEOTIDE SEQUENCE [LARGE SCALE GENOMIC DNA]</scope>
    <source>
        <strain evidence="2">DSM 4725</strain>
    </source>
</reference>
<dbReference type="RefSeq" id="WP_097195725.1">
    <property type="nucleotide sequence ID" value="NZ_OBQI01000004.1"/>
</dbReference>
<protein>
    <submittedName>
        <fullName evidence="1">Uncharacterized protein</fullName>
    </submittedName>
</protein>
<proteinExistence type="predicted"/>